<dbReference type="RefSeq" id="WP_345480096.1">
    <property type="nucleotide sequence ID" value="NZ_BAABLP010000002.1"/>
</dbReference>
<evidence type="ECO:0000256" key="6">
    <source>
        <dbReference type="ARBA" id="ARBA00012947"/>
    </source>
</evidence>
<protein>
    <recommendedName>
        <fullName evidence="7">Putative 4-hydroxy-4-methyl-2-oxoglutarate aldolase</fullName>
        <ecNumber evidence="6">4.1.1.112</ecNumber>
        <ecNumber evidence="5">4.1.3.17</ecNumber>
    </recommendedName>
    <alternativeName>
        <fullName evidence="11">Oxaloacetate decarboxylase</fullName>
    </alternativeName>
    <alternativeName>
        <fullName evidence="9">Regulator of ribonuclease activity homolog</fullName>
    </alternativeName>
    <alternativeName>
        <fullName evidence="10">RraA-like protein</fullName>
    </alternativeName>
</protein>
<comment type="similarity">
    <text evidence="3">Belongs to the class II aldolase/RraA-like family.</text>
</comment>
<dbReference type="Proteomes" id="UP001500121">
    <property type="component" value="Unassembled WGS sequence"/>
</dbReference>
<dbReference type="EMBL" id="BAABLP010000002">
    <property type="protein sequence ID" value="GAA4742104.1"/>
    <property type="molecule type" value="Genomic_DNA"/>
</dbReference>
<name>A0ABP8YZG7_9MICO</name>
<dbReference type="SUPFAM" id="SSF89562">
    <property type="entry name" value="RraA-like"/>
    <property type="match status" value="1"/>
</dbReference>
<dbReference type="PANTHER" id="PTHR33254">
    <property type="entry name" value="4-HYDROXY-4-METHYL-2-OXOGLUTARATE ALDOLASE 3-RELATED"/>
    <property type="match status" value="1"/>
</dbReference>
<dbReference type="EC" id="4.1.1.112" evidence="6"/>
<dbReference type="PANTHER" id="PTHR33254:SF4">
    <property type="entry name" value="4-HYDROXY-4-METHYL-2-OXOGLUTARATE ALDOLASE 3-RELATED"/>
    <property type="match status" value="1"/>
</dbReference>
<evidence type="ECO:0000256" key="1">
    <source>
        <dbReference type="ARBA" id="ARBA00001342"/>
    </source>
</evidence>
<keyword evidence="14" id="KW-1185">Reference proteome</keyword>
<evidence type="ECO:0000256" key="12">
    <source>
        <dbReference type="ARBA" id="ARBA00047973"/>
    </source>
</evidence>
<dbReference type="NCBIfam" id="NF006093">
    <property type="entry name" value="PRK08245.1"/>
    <property type="match status" value="1"/>
</dbReference>
<dbReference type="EC" id="4.1.3.17" evidence="5"/>
<accession>A0ABP8YZG7</accession>
<dbReference type="CDD" id="cd16841">
    <property type="entry name" value="RraA_family"/>
    <property type="match status" value="1"/>
</dbReference>
<dbReference type="InterPro" id="IPR005493">
    <property type="entry name" value="RraA/RraA-like"/>
</dbReference>
<dbReference type="Gene3D" id="3.50.30.40">
    <property type="entry name" value="Ribonuclease E inhibitor RraA/RraA-like"/>
    <property type="match status" value="1"/>
</dbReference>
<comment type="caution">
    <text evidence="13">The sequence shown here is derived from an EMBL/GenBank/DDBJ whole genome shotgun (WGS) entry which is preliminary data.</text>
</comment>
<comment type="catalytic activity">
    <reaction evidence="12">
        <text>oxaloacetate + H(+) = pyruvate + CO2</text>
        <dbReference type="Rhea" id="RHEA:15641"/>
        <dbReference type="ChEBI" id="CHEBI:15361"/>
        <dbReference type="ChEBI" id="CHEBI:15378"/>
        <dbReference type="ChEBI" id="CHEBI:16452"/>
        <dbReference type="ChEBI" id="CHEBI:16526"/>
        <dbReference type="EC" id="4.1.1.112"/>
    </reaction>
</comment>
<evidence type="ECO:0000313" key="13">
    <source>
        <dbReference type="EMBL" id="GAA4742104.1"/>
    </source>
</evidence>
<proteinExistence type="inferred from homology"/>
<evidence type="ECO:0000256" key="2">
    <source>
        <dbReference type="ARBA" id="ARBA00001968"/>
    </source>
</evidence>
<organism evidence="13 14">
    <name type="scientific">Amnibacterium soli</name>
    <dbReference type="NCBI Taxonomy" id="1282736"/>
    <lineage>
        <taxon>Bacteria</taxon>
        <taxon>Bacillati</taxon>
        <taxon>Actinomycetota</taxon>
        <taxon>Actinomycetes</taxon>
        <taxon>Micrococcales</taxon>
        <taxon>Microbacteriaceae</taxon>
        <taxon>Amnibacterium</taxon>
    </lineage>
</organism>
<evidence type="ECO:0000313" key="14">
    <source>
        <dbReference type="Proteomes" id="UP001500121"/>
    </source>
</evidence>
<gene>
    <name evidence="13" type="ORF">GCM10025783_11770</name>
</gene>
<evidence type="ECO:0000256" key="9">
    <source>
        <dbReference type="ARBA" id="ARBA00029596"/>
    </source>
</evidence>
<evidence type="ECO:0000256" key="7">
    <source>
        <dbReference type="ARBA" id="ARBA00016549"/>
    </source>
</evidence>
<evidence type="ECO:0000256" key="3">
    <source>
        <dbReference type="ARBA" id="ARBA00008621"/>
    </source>
</evidence>
<dbReference type="InterPro" id="IPR036704">
    <property type="entry name" value="RraA/RraA-like_sf"/>
</dbReference>
<comment type="catalytic activity">
    <reaction evidence="1">
        <text>4-hydroxy-4-methyl-2-oxoglutarate = 2 pyruvate</text>
        <dbReference type="Rhea" id="RHEA:22748"/>
        <dbReference type="ChEBI" id="CHEBI:15361"/>
        <dbReference type="ChEBI" id="CHEBI:58276"/>
        <dbReference type="EC" id="4.1.3.17"/>
    </reaction>
</comment>
<reference evidence="14" key="1">
    <citation type="journal article" date="2019" name="Int. J. Syst. Evol. Microbiol.">
        <title>The Global Catalogue of Microorganisms (GCM) 10K type strain sequencing project: providing services to taxonomists for standard genome sequencing and annotation.</title>
        <authorList>
            <consortium name="The Broad Institute Genomics Platform"/>
            <consortium name="The Broad Institute Genome Sequencing Center for Infectious Disease"/>
            <person name="Wu L."/>
            <person name="Ma J."/>
        </authorList>
    </citation>
    <scope>NUCLEOTIDE SEQUENCE [LARGE SCALE GENOMIC DNA]</scope>
    <source>
        <strain evidence="14">JCM 19015</strain>
    </source>
</reference>
<comment type="function">
    <text evidence="8">Catalyzes the aldol cleavage of 4-hydroxy-4-methyl-2-oxoglutarate (HMG) into 2 molecules of pyruvate. Also contains a secondary oxaloacetate (OAA) decarboxylase activity due to the common pyruvate enolate transition state formed following C-C bond cleavage in the retro-aldol and decarboxylation reactions.</text>
</comment>
<evidence type="ECO:0000256" key="4">
    <source>
        <dbReference type="ARBA" id="ARBA00011233"/>
    </source>
</evidence>
<comment type="cofactor">
    <cofactor evidence="2">
        <name>a divalent metal cation</name>
        <dbReference type="ChEBI" id="CHEBI:60240"/>
    </cofactor>
</comment>
<evidence type="ECO:0000256" key="8">
    <source>
        <dbReference type="ARBA" id="ARBA00025046"/>
    </source>
</evidence>
<evidence type="ECO:0000256" key="10">
    <source>
        <dbReference type="ARBA" id="ARBA00030169"/>
    </source>
</evidence>
<evidence type="ECO:0000256" key="11">
    <source>
        <dbReference type="ARBA" id="ARBA00032305"/>
    </source>
</evidence>
<evidence type="ECO:0000256" key="5">
    <source>
        <dbReference type="ARBA" id="ARBA00012213"/>
    </source>
</evidence>
<dbReference type="Pfam" id="PF03737">
    <property type="entry name" value="RraA-like"/>
    <property type="match status" value="1"/>
</dbReference>
<sequence length="253" mass="26913">MADDAGATIGSDIVRPPAELVARLRAIGSATVSGELNRLGVRSAAITGPVPRTPGRVIAGPALTLQFLPKREDLYQVDEYADPERQLHRHVMYHARPGDVVVVDARGDTTSGVFGEMMLTYFAGRGGVGVVVDGCIRDFGAASRLDLGLFIRGTTPNFHSQTNVMPHAVNVPIACGGTVVIPGDVIVADDDGAVVVPAALAEQVAATAGEHAAWEEFSRQRLAEGGDLRRYYPLTDAARPEYEAWLQQQGRTS</sequence>
<comment type="subunit">
    <text evidence="4">Homotrimer.</text>
</comment>